<evidence type="ECO:0000256" key="1">
    <source>
        <dbReference type="ARBA" id="ARBA00020894"/>
    </source>
</evidence>
<dbReference type="PANTHER" id="PTHR46573">
    <property type="entry name" value="WD REPEAT, SAM AND U-BOX DOMAIN-CONTAINING PROTEIN 1"/>
    <property type="match status" value="1"/>
</dbReference>
<dbReference type="InterPro" id="IPR052085">
    <property type="entry name" value="WD-SAM-U-box"/>
</dbReference>
<dbReference type="SMART" id="SM00504">
    <property type="entry name" value="Ubox"/>
    <property type="match status" value="1"/>
</dbReference>
<dbReference type="Gene3D" id="1.10.150.50">
    <property type="entry name" value="Transcription Factor, Ets-1"/>
    <property type="match status" value="1"/>
</dbReference>
<reference evidence="6" key="2">
    <citation type="submission" date="2019-02" db="EMBL/GenBank/DDBJ databases">
        <title>Opniocepnalus argus Var Kimnra genome.</title>
        <authorList>
            <person name="Zhou C."/>
            <person name="Xiao S."/>
        </authorList>
    </citation>
    <scope>NUCLEOTIDE SEQUENCE [LARGE SCALE GENOMIC DNA]</scope>
</reference>
<dbReference type="EMBL" id="CM015713">
    <property type="protein sequence ID" value="KAF3686589.1"/>
    <property type="molecule type" value="Genomic_DNA"/>
</dbReference>
<dbReference type="PANTHER" id="PTHR46573:SF1">
    <property type="entry name" value="WD REPEAT, SAM AND U-BOX DOMAIN-CONTAINING PROTEIN 1"/>
    <property type="match status" value="1"/>
</dbReference>
<dbReference type="Gene3D" id="2.130.10.10">
    <property type="entry name" value="YVTN repeat-like/Quinoprotein amine dehydrogenase"/>
    <property type="match status" value="1"/>
</dbReference>
<dbReference type="InterPro" id="IPR013761">
    <property type="entry name" value="SAM/pointed_sf"/>
</dbReference>
<dbReference type="InterPro" id="IPR013083">
    <property type="entry name" value="Znf_RING/FYVE/PHD"/>
</dbReference>
<dbReference type="InterPro" id="IPR003613">
    <property type="entry name" value="Ubox_domain"/>
</dbReference>
<gene>
    <name evidence="5" type="ORF">EXN66_Car002261</name>
</gene>
<dbReference type="CDD" id="cd16655">
    <property type="entry name" value="RING-Ubox_WDSUB1-like"/>
    <property type="match status" value="1"/>
</dbReference>
<dbReference type="PROSITE" id="PS50105">
    <property type="entry name" value="SAM_DOMAIN"/>
    <property type="match status" value="1"/>
</dbReference>
<evidence type="ECO:0000259" key="4">
    <source>
        <dbReference type="PROSITE" id="PS51698"/>
    </source>
</evidence>
<dbReference type="Pfam" id="PF04564">
    <property type="entry name" value="U-box"/>
    <property type="match status" value="1"/>
</dbReference>
<dbReference type="InterPro" id="IPR001680">
    <property type="entry name" value="WD40_rpt"/>
</dbReference>
<dbReference type="SUPFAM" id="SSF57850">
    <property type="entry name" value="RING/U-box"/>
    <property type="match status" value="1"/>
</dbReference>
<evidence type="ECO:0000259" key="3">
    <source>
        <dbReference type="PROSITE" id="PS50105"/>
    </source>
</evidence>
<dbReference type="GO" id="GO:0004842">
    <property type="term" value="F:ubiquitin-protein transferase activity"/>
    <property type="evidence" value="ECO:0007669"/>
    <property type="project" value="InterPro"/>
</dbReference>
<name>A0A6G1P8P8_CHAAH</name>
<evidence type="ECO:0000313" key="6">
    <source>
        <dbReference type="Proteomes" id="UP000503349"/>
    </source>
</evidence>
<proteinExistence type="predicted"/>
<dbReference type="Pfam" id="PF00400">
    <property type="entry name" value="WD40"/>
    <property type="match status" value="2"/>
</dbReference>
<accession>A0A6G1P8P8</accession>
<dbReference type="Pfam" id="PF07647">
    <property type="entry name" value="SAM_2"/>
    <property type="match status" value="1"/>
</dbReference>
<feature type="repeat" description="WD" evidence="2">
    <location>
        <begin position="51"/>
        <end position="92"/>
    </location>
</feature>
<dbReference type="Proteomes" id="UP000503349">
    <property type="component" value="Chromosome 2"/>
</dbReference>
<keyword evidence="6" id="KW-1185">Reference proteome</keyword>
<dbReference type="SMART" id="SM00454">
    <property type="entry name" value="SAM"/>
    <property type="match status" value="1"/>
</dbReference>
<dbReference type="InterPro" id="IPR001660">
    <property type="entry name" value="SAM"/>
</dbReference>
<dbReference type="GO" id="GO:0016567">
    <property type="term" value="P:protein ubiquitination"/>
    <property type="evidence" value="ECO:0007669"/>
    <property type="project" value="InterPro"/>
</dbReference>
<dbReference type="SUPFAM" id="SSF50978">
    <property type="entry name" value="WD40 repeat-like"/>
    <property type="match status" value="1"/>
</dbReference>
<feature type="repeat" description="WD" evidence="2">
    <location>
        <begin position="93"/>
        <end position="129"/>
    </location>
</feature>
<dbReference type="PROSITE" id="PS50082">
    <property type="entry name" value="WD_REPEATS_2"/>
    <property type="match status" value="2"/>
</dbReference>
<dbReference type="AlphaFoldDB" id="A0A6G1P8P8"/>
<feature type="domain" description="U-box" evidence="4">
    <location>
        <begin position="226"/>
        <end position="297"/>
    </location>
</feature>
<evidence type="ECO:0000313" key="5">
    <source>
        <dbReference type="EMBL" id="KAF3686589.1"/>
    </source>
</evidence>
<feature type="domain" description="SAM" evidence="3">
    <location>
        <begin position="157"/>
        <end position="221"/>
    </location>
</feature>
<dbReference type="SMART" id="SM00320">
    <property type="entry name" value="WD40"/>
    <property type="match status" value="2"/>
</dbReference>
<dbReference type="InterPro" id="IPR036322">
    <property type="entry name" value="WD40_repeat_dom_sf"/>
</dbReference>
<keyword evidence="2" id="KW-0853">WD repeat</keyword>
<protein>
    <recommendedName>
        <fullName evidence="1">WD repeat, SAM and U-box domain-containing protein 1</fullName>
    </recommendedName>
</protein>
<dbReference type="Gene3D" id="3.30.40.10">
    <property type="entry name" value="Zinc/RING finger domain, C3HC4 (zinc finger)"/>
    <property type="match status" value="1"/>
</dbReference>
<reference evidence="5 6" key="1">
    <citation type="submission" date="2019-02" db="EMBL/GenBank/DDBJ databases">
        <title>Opniocepnalus argus genome.</title>
        <authorList>
            <person name="Zhou C."/>
            <person name="Xiao S."/>
        </authorList>
    </citation>
    <scope>NUCLEOTIDE SEQUENCE [LARGE SCALE GENOMIC DNA]</scope>
    <source>
        <strain evidence="5">OARG1902GOOAL</strain>
        <tissue evidence="5">Muscle</tissue>
    </source>
</reference>
<organism evidence="5 6">
    <name type="scientific">Channa argus</name>
    <name type="common">Northern snakehead</name>
    <name type="synonym">Ophicephalus argus</name>
    <dbReference type="NCBI Taxonomy" id="215402"/>
    <lineage>
        <taxon>Eukaryota</taxon>
        <taxon>Metazoa</taxon>
        <taxon>Chordata</taxon>
        <taxon>Craniata</taxon>
        <taxon>Vertebrata</taxon>
        <taxon>Euteleostomi</taxon>
        <taxon>Actinopterygii</taxon>
        <taxon>Neopterygii</taxon>
        <taxon>Teleostei</taxon>
        <taxon>Neoteleostei</taxon>
        <taxon>Acanthomorphata</taxon>
        <taxon>Anabantaria</taxon>
        <taxon>Anabantiformes</taxon>
        <taxon>Channoidei</taxon>
        <taxon>Channidae</taxon>
        <taxon>Channa</taxon>
    </lineage>
</organism>
<sequence length="297" mass="32763">MTGSTYGDLRLWDLNMNQLHAEKNAHDLGVSCCTFAPSILSAYKMQLLHTLTDQSAPVLSCAYSSDGLLLVSGSVDKTVTIYDAINAVLLYTLNKHERYVTACAFSPTSPLIATGSMDKAVCIWRLEDGCSGHEEPALTSKEGRTSAGRSKLLVSDWSEKDVSEWLAEEGLRTLVDKFRANNIDGTELLSLTKETLASELHIESVGLRSKLLRKVEELKSDSVCSGIPDEFLCPITRELMKDPVIAADGYSYEREAIESWINTKNRSSPMTNLPLLTTLLTPNHTLKMAIGRWKTSQ</sequence>
<dbReference type="InterPro" id="IPR015943">
    <property type="entry name" value="WD40/YVTN_repeat-like_dom_sf"/>
</dbReference>
<dbReference type="PROSITE" id="PS50294">
    <property type="entry name" value="WD_REPEATS_REGION"/>
    <property type="match status" value="1"/>
</dbReference>
<dbReference type="PROSITE" id="PS51698">
    <property type="entry name" value="U_BOX"/>
    <property type="match status" value="1"/>
</dbReference>
<dbReference type="SUPFAM" id="SSF47769">
    <property type="entry name" value="SAM/Pointed domain"/>
    <property type="match status" value="1"/>
</dbReference>
<evidence type="ECO:0000256" key="2">
    <source>
        <dbReference type="PROSITE-ProRule" id="PRU00221"/>
    </source>
</evidence>